<dbReference type="SUPFAM" id="SSF52540">
    <property type="entry name" value="P-loop containing nucleoside triphosphate hydrolases"/>
    <property type="match status" value="1"/>
</dbReference>
<dbReference type="AlphaFoldDB" id="A0A383TVF5"/>
<evidence type="ECO:0000313" key="1">
    <source>
        <dbReference type="EMBL" id="SZD71210.1"/>
    </source>
</evidence>
<keyword evidence="2" id="KW-1185">Reference proteome</keyword>
<sequence length="372" mass="42797">MENLHSDLKKQLTNAIGNHKLSHAIILNGKSGYGTLALAHWVAKGLLCSPEDKKCTHKVDTLQHADYHFSYPFPKMKKNSISDDFGKEWKTFFTSQPFGTLIDWMDFLEAEKKQLFISVDESINIISKLNLRSYEGGKKIMLIWLAEHMNVSTANKLLKLIEEPPAQTHFILVTENADKMLPTILSRCQLVQVPRLSDEAVADILIKTYEVDEKKAHFIAHKSHGDVRLALQNLNHDTQDFEILLIDWVRNAFKAKKDASVLLQISDWSLELANYSREKQKQFIQFCIEVFRQALLENYAAGELVYQPLSLNNFKWANFSKFVHSENISLIIEELNQAALQIERNGNSKIIFLDLGIHLIRFIHKKESHEIT</sequence>
<name>A0A383TVF5_9FLAO</name>
<protein>
    <submittedName>
        <fullName evidence="1">DNA polymerase III subunit delta</fullName>
    </submittedName>
</protein>
<dbReference type="RefSeq" id="WP_119058852.1">
    <property type="nucleotide sequence ID" value="NZ_UNSC01000001.1"/>
</dbReference>
<dbReference type="Pfam" id="PF13177">
    <property type="entry name" value="DNA_pol3_delta2"/>
    <property type="match status" value="1"/>
</dbReference>
<dbReference type="InterPro" id="IPR027417">
    <property type="entry name" value="P-loop_NTPase"/>
</dbReference>
<dbReference type="GO" id="GO:0006261">
    <property type="term" value="P:DNA-templated DNA replication"/>
    <property type="evidence" value="ECO:0007669"/>
    <property type="project" value="TreeGrafter"/>
</dbReference>
<gene>
    <name evidence="1" type="ORF">SAMEA104719789_00305</name>
</gene>
<dbReference type="EMBL" id="UNSC01000001">
    <property type="protein sequence ID" value="SZD71210.1"/>
    <property type="molecule type" value="Genomic_DNA"/>
</dbReference>
<dbReference type="PANTHER" id="PTHR11669">
    <property type="entry name" value="REPLICATION FACTOR C / DNA POLYMERASE III GAMMA-TAU SUBUNIT"/>
    <property type="match status" value="1"/>
</dbReference>
<dbReference type="Proteomes" id="UP000262142">
    <property type="component" value="Unassembled WGS sequence"/>
</dbReference>
<proteinExistence type="predicted"/>
<accession>A0A383TVF5</accession>
<organism evidence="1 2">
    <name type="scientific">Candidatus Ornithobacterium hominis</name>
    <dbReference type="NCBI Taxonomy" id="2497989"/>
    <lineage>
        <taxon>Bacteria</taxon>
        <taxon>Pseudomonadati</taxon>
        <taxon>Bacteroidota</taxon>
        <taxon>Flavobacteriia</taxon>
        <taxon>Flavobacteriales</taxon>
        <taxon>Weeksellaceae</taxon>
        <taxon>Ornithobacterium</taxon>
    </lineage>
</organism>
<dbReference type="InterPro" id="IPR050238">
    <property type="entry name" value="DNA_Rep/Repair_Clamp_Loader"/>
</dbReference>
<dbReference type="OrthoDB" id="9811073at2"/>
<reference evidence="1 2" key="1">
    <citation type="submission" date="2018-09" db="EMBL/GenBank/DDBJ databases">
        <authorList>
            <consortium name="Pathogen Informatics"/>
        </authorList>
    </citation>
    <scope>NUCLEOTIDE SEQUENCE [LARGE SCALE GENOMIC DNA]</scope>
    <source>
        <strain evidence="1 2">OH-22767</strain>
    </source>
</reference>
<dbReference type="Gene3D" id="3.40.50.300">
    <property type="entry name" value="P-loop containing nucleotide triphosphate hydrolases"/>
    <property type="match status" value="1"/>
</dbReference>
<evidence type="ECO:0000313" key="2">
    <source>
        <dbReference type="Proteomes" id="UP000262142"/>
    </source>
</evidence>
<dbReference type="PANTHER" id="PTHR11669:SF8">
    <property type="entry name" value="DNA POLYMERASE III SUBUNIT DELTA"/>
    <property type="match status" value="1"/>
</dbReference>